<protein>
    <submittedName>
        <fullName evidence="1">Uncharacterized protein</fullName>
    </submittedName>
</protein>
<organism evidence="1">
    <name type="scientific">uncultured Microvirga sp</name>
    <dbReference type="NCBI Taxonomy" id="412392"/>
    <lineage>
        <taxon>Bacteria</taxon>
        <taxon>Pseudomonadati</taxon>
        <taxon>Pseudomonadota</taxon>
        <taxon>Alphaproteobacteria</taxon>
        <taxon>Hyphomicrobiales</taxon>
        <taxon>Methylobacteriaceae</taxon>
        <taxon>Microvirga</taxon>
        <taxon>environmental samples</taxon>
    </lineage>
</organism>
<accession>A0A6J4KNC5</accession>
<dbReference type="EMBL" id="CADCUC010000080">
    <property type="protein sequence ID" value="CAA9310724.1"/>
    <property type="molecule type" value="Genomic_DNA"/>
</dbReference>
<proteinExistence type="predicted"/>
<evidence type="ECO:0000313" key="1">
    <source>
        <dbReference type="EMBL" id="CAA9310724.1"/>
    </source>
</evidence>
<gene>
    <name evidence="1" type="ORF">AVDCRST_MAG90-416</name>
</gene>
<dbReference type="AlphaFoldDB" id="A0A6J4KNC5"/>
<sequence length="39" mass="4634">MQPQPQTQRRSSFFSQYFEMAARRETIARRKPSKASSRS</sequence>
<reference evidence="1" key="1">
    <citation type="submission" date="2020-02" db="EMBL/GenBank/DDBJ databases">
        <authorList>
            <person name="Meier V. D."/>
        </authorList>
    </citation>
    <scope>NUCLEOTIDE SEQUENCE</scope>
    <source>
        <strain evidence="1">AVDCRST_MAG90</strain>
    </source>
</reference>
<name>A0A6J4KNC5_9HYPH</name>